<proteinExistence type="predicted"/>
<dbReference type="EMBL" id="CACRUE010000010">
    <property type="protein sequence ID" value="VYT75309.1"/>
    <property type="molecule type" value="Genomic_DNA"/>
</dbReference>
<name>A0A6N2Z7G5_9FIRM</name>
<accession>A0A6N2Z7G5</accession>
<dbReference type="InterPro" id="IPR017647">
    <property type="entry name" value="Dnd_assoc_3"/>
</dbReference>
<dbReference type="NCBIfam" id="TIGR03238">
    <property type="entry name" value="dnd_assoc_3"/>
    <property type="match status" value="1"/>
</dbReference>
<organism evidence="1">
    <name type="scientific">Intestinibacter bartlettii</name>
    <dbReference type="NCBI Taxonomy" id="261299"/>
    <lineage>
        <taxon>Bacteria</taxon>
        <taxon>Bacillati</taxon>
        <taxon>Bacillota</taxon>
        <taxon>Clostridia</taxon>
        <taxon>Peptostreptococcales</taxon>
        <taxon>Peptostreptococcaceae</taxon>
        <taxon>Intestinibacter</taxon>
    </lineage>
</organism>
<dbReference type="RefSeq" id="WP_156530614.1">
    <property type="nucleotide sequence ID" value="NZ_CACRUE010000010.1"/>
</dbReference>
<dbReference type="AlphaFoldDB" id="A0A6N2Z7G5"/>
<protein>
    <submittedName>
        <fullName evidence="1">Uncharacterized protein</fullName>
    </submittedName>
</protein>
<gene>
    <name evidence="1" type="ORF">IBLFYP30_01083</name>
</gene>
<evidence type="ECO:0000313" key="1">
    <source>
        <dbReference type="EMBL" id="VYT75309.1"/>
    </source>
</evidence>
<sequence length="331" mass="39838">MMVNYEMLSLDSVRKQVVNLLIKSLVKSKKILSTRDLLIFIYDLLVPSKFEKNKITLLDLIPNKIFISRESGEFLKIISYEDPINLRSSYLDKLLITLNTANNIEMFLETYFDKEILEQFDRVFEIYKELNRYSNDAFQIIIRFVFMIGKNEDINKDIYYDKYVQDLYFFNKGELSQYKDLFKKVKFLVYNWNGFAGDNYIYLNKYLNKFNIAEKVYIKESKKGSCSRNSKEVLERFKKNIVIAFKCNDKEETLEIDYQLYEKIEQMQEGYCCTRNDKEKLVLFVEFMQRIILHGNMDEEVIIKEKSTKNTFVLEYNDFGDEKYIFRRENI</sequence>
<reference evidence="1" key="1">
    <citation type="submission" date="2019-11" db="EMBL/GenBank/DDBJ databases">
        <authorList>
            <person name="Feng L."/>
        </authorList>
    </citation>
    <scope>NUCLEOTIDE SEQUENCE</scope>
    <source>
        <strain evidence="1">IbartlettiiLFYP30</strain>
    </source>
</reference>